<keyword evidence="3" id="KW-1185">Reference proteome</keyword>
<name>A0AAE1TTE1_9EUCA</name>
<comment type="caution">
    <text evidence="2">The sequence shown here is derived from an EMBL/GenBank/DDBJ whole genome shotgun (WGS) entry which is preliminary data.</text>
</comment>
<dbReference type="EMBL" id="JAWZYT010004260">
    <property type="protein sequence ID" value="KAK4294575.1"/>
    <property type="molecule type" value="Genomic_DNA"/>
</dbReference>
<gene>
    <name evidence="2" type="ORF">Pmani_032806</name>
</gene>
<reference evidence="2" key="1">
    <citation type="submission" date="2023-11" db="EMBL/GenBank/DDBJ databases">
        <title>Genome assemblies of two species of porcelain crab, Petrolisthes cinctipes and Petrolisthes manimaculis (Anomura: Porcellanidae).</title>
        <authorList>
            <person name="Angst P."/>
        </authorList>
    </citation>
    <scope>NUCLEOTIDE SEQUENCE</scope>
    <source>
        <strain evidence="2">PB745_02</strain>
        <tissue evidence="2">Gill</tissue>
    </source>
</reference>
<accession>A0AAE1TTE1</accession>
<feature type="compositionally biased region" description="Acidic residues" evidence="1">
    <location>
        <begin position="74"/>
        <end position="124"/>
    </location>
</feature>
<sequence>MEGGWLMGVEERMEERENQMWEQGWGWRRGEDRRWKGVGGLVEEVGEGRAKSRWRKTIPHKKEEKEEDKKEKEEDKEEKEEDKEEKEEEEEEKEDKEEKEEDKEEKEEEEEEKEKEEEEKEEEE</sequence>
<organism evidence="2 3">
    <name type="scientific">Petrolisthes manimaculis</name>
    <dbReference type="NCBI Taxonomy" id="1843537"/>
    <lineage>
        <taxon>Eukaryota</taxon>
        <taxon>Metazoa</taxon>
        <taxon>Ecdysozoa</taxon>
        <taxon>Arthropoda</taxon>
        <taxon>Crustacea</taxon>
        <taxon>Multicrustacea</taxon>
        <taxon>Malacostraca</taxon>
        <taxon>Eumalacostraca</taxon>
        <taxon>Eucarida</taxon>
        <taxon>Decapoda</taxon>
        <taxon>Pleocyemata</taxon>
        <taxon>Anomura</taxon>
        <taxon>Galatheoidea</taxon>
        <taxon>Porcellanidae</taxon>
        <taxon>Petrolisthes</taxon>
    </lineage>
</organism>
<evidence type="ECO:0000313" key="2">
    <source>
        <dbReference type="EMBL" id="KAK4294575.1"/>
    </source>
</evidence>
<feature type="region of interest" description="Disordered" evidence="1">
    <location>
        <begin position="41"/>
        <end position="124"/>
    </location>
</feature>
<proteinExistence type="predicted"/>
<protein>
    <submittedName>
        <fullName evidence="2">Uncharacterized protein</fullName>
    </submittedName>
</protein>
<evidence type="ECO:0000313" key="3">
    <source>
        <dbReference type="Proteomes" id="UP001292094"/>
    </source>
</evidence>
<dbReference type="AlphaFoldDB" id="A0AAE1TTE1"/>
<dbReference type="Proteomes" id="UP001292094">
    <property type="component" value="Unassembled WGS sequence"/>
</dbReference>
<evidence type="ECO:0000256" key="1">
    <source>
        <dbReference type="SAM" id="MobiDB-lite"/>
    </source>
</evidence>
<feature type="compositionally biased region" description="Basic and acidic residues" evidence="1">
    <location>
        <begin position="60"/>
        <end position="73"/>
    </location>
</feature>